<dbReference type="KEGG" id="pms:KNP414_05025"/>
<dbReference type="PANTHER" id="PTHR43283">
    <property type="entry name" value="BETA-LACTAMASE-RELATED"/>
    <property type="match status" value="1"/>
</dbReference>
<dbReference type="EMBL" id="CP002869">
    <property type="protein sequence ID" value="AEI43550.1"/>
    <property type="molecule type" value="Genomic_DNA"/>
</dbReference>
<reference evidence="2 3" key="2">
    <citation type="journal article" date="2013" name="Genome Announc.">
        <title>Genome Sequence of Growth-Improving Paenibacillus mucilaginosus Strain KNP414.</title>
        <authorList>
            <person name="Lu J.J."/>
            <person name="Wang J.F."/>
            <person name="Hu X.F."/>
        </authorList>
    </citation>
    <scope>NUCLEOTIDE SEQUENCE [LARGE SCALE GENOMIC DNA]</scope>
    <source>
        <strain evidence="2 3">KNP414</strain>
    </source>
</reference>
<evidence type="ECO:0000259" key="1">
    <source>
        <dbReference type="Pfam" id="PF00144"/>
    </source>
</evidence>
<sequence length="406" mass="44182">MEKESGGSAMNGGFSQARLGRMHSVMAGYVERGEVPGIVTLVYRRGEVHAEALGTLTIGGVPVRRDSIFRIASMTKPVIAAAAMILVEECRLRLDDPVDSLLPELADRRVLRRLDGPVDDTVQANRPITLRDLLTFRLGFGAVMAPRGTYPIQQAIAEAGLEPSPTPPAVTPDEWMKRLGQLPLLHQPGEGWLYHTGSDILGVLIARASGQGLEAFLKERLFDPLGMKETGFHVPAAQADRLSAAYARDPETGGLRVFDDPQDSAWTQPPVFASGGGGLVSTADDYLAFCRMLLGRGRLGRERILSRSAVELMTADHLTAEQKETARPFFGGHSGWGFGGAVSLRCTELWQTPGRFGWDGGFGTSGYTDPQEDLVGILLTQRMMESPRGPRVFTDFWTSVYQAIED</sequence>
<dbReference type="AlphaFoldDB" id="F8F6N4"/>
<dbReference type="MEROPS" id="S12.950"/>
<proteinExistence type="predicted"/>
<reference evidence="3" key="1">
    <citation type="submission" date="2011-06" db="EMBL/GenBank/DDBJ databases">
        <title>Complete genome sequence of Paenibacillus mucilaginosus KNP414.</title>
        <authorList>
            <person name="Wang J."/>
            <person name="Hu S."/>
            <person name="Hu X."/>
            <person name="Zhang B."/>
            <person name="Dong D."/>
            <person name="Zhang S."/>
            <person name="Zhao K."/>
            <person name="Wu D."/>
        </authorList>
    </citation>
    <scope>NUCLEOTIDE SEQUENCE [LARGE SCALE GENOMIC DNA]</scope>
    <source>
        <strain evidence="3">KNP414</strain>
    </source>
</reference>
<evidence type="ECO:0000313" key="3">
    <source>
        <dbReference type="Proteomes" id="UP000006620"/>
    </source>
</evidence>
<dbReference type="Proteomes" id="UP000006620">
    <property type="component" value="Chromosome"/>
</dbReference>
<dbReference type="HOGENOM" id="CLU_020027_11_2_9"/>
<dbReference type="PATRIC" id="fig|1036673.3.peg.4640"/>
<dbReference type="Gene3D" id="3.40.710.10">
    <property type="entry name" value="DD-peptidase/beta-lactamase superfamily"/>
    <property type="match status" value="1"/>
</dbReference>
<dbReference type="InterPro" id="IPR001466">
    <property type="entry name" value="Beta-lactam-related"/>
</dbReference>
<feature type="domain" description="Beta-lactamase-related" evidence="1">
    <location>
        <begin position="25"/>
        <end position="385"/>
    </location>
</feature>
<dbReference type="Pfam" id="PF00144">
    <property type="entry name" value="Beta-lactamase"/>
    <property type="match status" value="1"/>
</dbReference>
<organism evidence="2 3">
    <name type="scientific">Paenibacillus mucilaginosus (strain KNP414)</name>
    <dbReference type="NCBI Taxonomy" id="1036673"/>
    <lineage>
        <taxon>Bacteria</taxon>
        <taxon>Bacillati</taxon>
        <taxon>Bacillota</taxon>
        <taxon>Bacilli</taxon>
        <taxon>Bacillales</taxon>
        <taxon>Paenibacillaceae</taxon>
        <taxon>Paenibacillus</taxon>
    </lineage>
</organism>
<accession>F8F6N4</accession>
<dbReference type="InterPro" id="IPR012338">
    <property type="entry name" value="Beta-lactam/transpept-like"/>
</dbReference>
<dbReference type="InterPro" id="IPR050789">
    <property type="entry name" value="Diverse_Enzym_Activities"/>
</dbReference>
<gene>
    <name evidence="2" type="ordered locus">KNP414_05025</name>
</gene>
<protein>
    <submittedName>
        <fullName evidence="2">Beta-lactamase</fullName>
    </submittedName>
</protein>
<dbReference type="PANTHER" id="PTHR43283:SF3">
    <property type="entry name" value="BETA-LACTAMASE FAMILY PROTEIN (AFU_ORTHOLOGUE AFUA_5G07500)"/>
    <property type="match status" value="1"/>
</dbReference>
<name>F8F6N4_PAEMK</name>
<dbReference type="SUPFAM" id="SSF56601">
    <property type="entry name" value="beta-lactamase/transpeptidase-like"/>
    <property type="match status" value="1"/>
</dbReference>
<evidence type="ECO:0000313" key="2">
    <source>
        <dbReference type="EMBL" id="AEI43550.1"/>
    </source>
</evidence>